<dbReference type="KEGG" id="mcui:G8O30_01510"/>
<dbReference type="RefSeq" id="WP_239673257.1">
    <property type="nucleotide sequence ID" value="NZ_CP049742.1"/>
</dbReference>
<dbReference type="InterPro" id="IPR018729">
    <property type="entry name" value="DUF2269_transmembrane"/>
</dbReference>
<feature type="transmembrane region" description="Helical" evidence="1">
    <location>
        <begin position="6"/>
        <end position="30"/>
    </location>
</feature>
<protein>
    <submittedName>
        <fullName evidence="2">DUF2269 family protein</fullName>
    </submittedName>
</protein>
<accession>A0A7S8HEE2</accession>
<feature type="transmembrane region" description="Helical" evidence="1">
    <location>
        <begin position="77"/>
        <end position="97"/>
    </location>
</feature>
<dbReference type="Pfam" id="PF10027">
    <property type="entry name" value="DUF2269"/>
    <property type="match status" value="1"/>
</dbReference>
<keyword evidence="1" id="KW-0472">Membrane</keyword>
<organism evidence="2 3">
    <name type="scientific">Mangrovibacillus cuniculi</name>
    <dbReference type="NCBI Taxonomy" id="2593652"/>
    <lineage>
        <taxon>Bacteria</taxon>
        <taxon>Bacillati</taxon>
        <taxon>Bacillota</taxon>
        <taxon>Bacilli</taxon>
        <taxon>Bacillales</taxon>
        <taxon>Bacillaceae</taxon>
        <taxon>Mangrovibacillus</taxon>
    </lineage>
</organism>
<keyword evidence="1" id="KW-0812">Transmembrane</keyword>
<reference evidence="2 3" key="1">
    <citation type="submission" date="2019-07" db="EMBL/GenBank/DDBJ databases">
        <title>Genome sequence of 2 isolates from Red Sea Mangroves.</title>
        <authorList>
            <person name="Sefrji F."/>
            <person name="Michoud G."/>
            <person name="Merlino G."/>
            <person name="Daffonchio D."/>
        </authorList>
    </citation>
    <scope>NUCLEOTIDE SEQUENCE [LARGE SCALE GENOMIC DNA]</scope>
    <source>
        <strain evidence="2 3">R1DC41</strain>
    </source>
</reference>
<name>A0A7S8HEE2_9BACI</name>
<dbReference type="EMBL" id="CP049742">
    <property type="protein sequence ID" value="QPC45739.1"/>
    <property type="molecule type" value="Genomic_DNA"/>
</dbReference>
<gene>
    <name evidence="2" type="ORF">G8O30_01510</name>
</gene>
<proteinExistence type="predicted"/>
<dbReference type="Proteomes" id="UP000593626">
    <property type="component" value="Chromosome"/>
</dbReference>
<keyword evidence="3" id="KW-1185">Reference proteome</keyword>
<keyword evidence="1" id="KW-1133">Transmembrane helix</keyword>
<sequence>MTFYGFIVLLHVIAAVVGIGSSFAMPTILNKATTRAKALWSIDLLDYLEKMAKFGSLALLATGLLLGVLHTHLFTQVWYIASIIIYIAVQPIVAGILPKKIAALREELAKEDREELSENYLSILKSTQPLNWTMHTAAIVLIILMSIKPF</sequence>
<dbReference type="AlphaFoldDB" id="A0A7S8HEE2"/>
<evidence type="ECO:0000313" key="3">
    <source>
        <dbReference type="Proteomes" id="UP000593626"/>
    </source>
</evidence>
<evidence type="ECO:0000313" key="2">
    <source>
        <dbReference type="EMBL" id="QPC45739.1"/>
    </source>
</evidence>
<evidence type="ECO:0000256" key="1">
    <source>
        <dbReference type="SAM" id="Phobius"/>
    </source>
</evidence>